<organism evidence="1 2">
    <name type="scientific">Pyropia yezoensis</name>
    <name type="common">Susabi-nori</name>
    <name type="synonym">Porphyra yezoensis</name>
    <dbReference type="NCBI Taxonomy" id="2788"/>
    <lineage>
        <taxon>Eukaryota</taxon>
        <taxon>Rhodophyta</taxon>
        <taxon>Bangiophyceae</taxon>
        <taxon>Bangiales</taxon>
        <taxon>Bangiaceae</taxon>
        <taxon>Pyropia</taxon>
    </lineage>
</organism>
<proteinExistence type="predicted"/>
<protein>
    <submittedName>
        <fullName evidence="1">Uncharacterized protein</fullName>
    </submittedName>
</protein>
<comment type="caution">
    <text evidence="1">The sequence shown here is derived from an EMBL/GenBank/DDBJ whole genome shotgun (WGS) entry which is preliminary data.</text>
</comment>
<evidence type="ECO:0000313" key="1">
    <source>
        <dbReference type="EMBL" id="KAK1859155.1"/>
    </source>
</evidence>
<dbReference type="Proteomes" id="UP000798662">
    <property type="component" value="Chromosome 1"/>
</dbReference>
<sequence length="512" mass="51986">MADMDIELDLATPPPHAHPQGYPHHMMVPPDPAPSPPPPVSSPPTPPPPRYTIVNAAHDALPMLAAVLKPFVIRAVEAAVGEDLAPSYGPRTWDTPSLLAFIKQKWIGTFADTGLGAGGVGGRELVARLTKHVHTLQRSGAGAVAAAAAAGVLADGERLAEAVGDRGGGGRVAALRAAVDVDEKQTPKQGGGAGPRGADLAAAKVQEGRKGSPPRRSRFSSEAVTGGKGGSAQVHVAAGGGRLAQIEAQASAAVSSGGEDSAVEMEMEMEAPESADTGESLVAPTLPASVGLVANGQWTPSGVADGVAVPPLRCVPATANDADASVRARLHVVLDGPNVAWAHGSGCFSYAGILLAECYFRAAGHAVTTFLPASRLPLGGAGGATGEVAAAAAVDATTGMLGLPPPGPDRDCVVMAALHARAGTPALAIVPNGEYDDTYALAWARRKGGVIVSNDAYADMIYQESATSAADRDAYAAWIRACRLPFTWVGDEFLPSPLFDWDRAAAAGAGSR</sequence>
<accession>A0ACC3BMG1</accession>
<name>A0ACC3BMG1_PYRYE</name>
<dbReference type="EMBL" id="CM020618">
    <property type="protein sequence ID" value="KAK1859155.1"/>
    <property type="molecule type" value="Genomic_DNA"/>
</dbReference>
<reference evidence="1" key="1">
    <citation type="submission" date="2019-11" db="EMBL/GenBank/DDBJ databases">
        <title>Nori genome reveals adaptations in red seaweeds to the harsh intertidal environment.</title>
        <authorList>
            <person name="Wang D."/>
            <person name="Mao Y."/>
        </authorList>
    </citation>
    <scope>NUCLEOTIDE SEQUENCE</scope>
    <source>
        <tissue evidence="1">Gametophyte</tissue>
    </source>
</reference>
<evidence type="ECO:0000313" key="2">
    <source>
        <dbReference type="Proteomes" id="UP000798662"/>
    </source>
</evidence>
<keyword evidence="2" id="KW-1185">Reference proteome</keyword>
<gene>
    <name evidence="1" type="ORF">I4F81_001752</name>
</gene>